<dbReference type="Proteomes" id="UP000636479">
    <property type="component" value="Unassembled WGS sequence"/>
</dbReference>
<protein>
    <submittedName>
        <fullName evidence="1">Short-chain dehydrogenase/reductase family protein</fullName>
    </submittedName>
</protein>
<accession>A0A8H6VZ35</accession>
<evidence type="ECO:0000313" key="1">
    <source>
        <dbReference type="EMBL" id="KAF7299459.1"/>
    </source>
</evidence>
<name>A0A8H6VZ35_9AGAR</name>
<dbReference type="EMBL" id="JACAZF010000007">
    <property type="protein sequence ID" value="KAF7299459.1"/>
    <property type="molecule type" value="Genomic_DNA"/>
</dbReference>
<organism evidence="1 2">
    <name type="scientific">Mycena indigotica</name>
    <dbReference type="NCBI Taxonomy" id="2126181"/>
    <lineage>
        <taxon>Eukaryota</taxon>
        <taxon>Fungi</taxon>
        <taxon>Dikarya</taxon>
        <taxon>Basidiomycota</taxon>
        <taxon>Agaricomycotina</taxon>
        <taxon>Agaricomycetes</taxon>
        <taxon>Agaricomycetidae</taxon>
        <taxon>Agaricales</taxon>
        <taxon>Marasmiineae</taxon>
        <taxon>Mycenaceae</taxon>
        <taxon>Mycena</taxon>
    </lineage>
</organism>
<dbReference type="AlphaFoldDB" id="A0A8H6VZ35"/>
<dbReference type="RefSeq" id="XP_037218847.1">
    <property type="nucleotide sequence ID" value="XM_037365605.1"/>
</dbReference>
<proteinExistence type="predicted"/>
<keyword evidence="2" id="KW-1185">Reference proteome</keyword>
<reference evidence="1" key="1">
    <citation type="submission" date="2020-05" db="EMBL/GenBank/DDBJ databases">
        <title>Mycena genomes resolve the evolution of fungal bioluminescence.</title>
        <authorList>
            <person name="Tsai I.J."/>
        </authorList>
    </citation>
    <scope>NUCLEOTIDE SEQUENCE</scope>
    <source>
        <strain evidence="1">171206Taipei</strain>
    </source>
</reference>
<dbReference type="OrthoDB" id="3017409at2759"/>
<sequence>MDSPLHPPPRVTALASKPLTTKSAQKRLELFLDDFQARSTASQSGTTTVTVQVEKLQKALKEEREEMKKAKAWWVACFYRVCDYIDENIQNS</sequence>
<evidence type="ECO:0000313" key="2">
    <source>
        <dbReference type="Proteomes" id="UP000636479"/>
    </source>
</evidence>
<dbReference type="GeneID" id="59348121"/>
<comment type="caution">
    <text evidence="1">The sequence shown here is derived from an EMBL/GenBank/DDBJ whole genome shotgun (WGS) entry which is preliminary data.</text>
</comment>
<gene>
    <name evidence="1" type="ORF">MIND_00895800</name>
</gene>